<evidence type="ECO:0000313" key="2">
    <source>
        <dbReference type="EMBL" id="MBB3113238.1"/>
    </source>
</evidence>
<feature type="compositionally biased region" description="Polar residues" evidence="1">
    <location>
        <begin position="13"/>
        <end position="32"/>
    </location>
</feature>
<keyword evidence="3" id="KW-1185">Reference proteome</keyword>
<proteinExistence type="predicted"/>
<feature type="compositionally biased region" description="Basic and acidic residues" evidence="1">
    <location>
        <begin position="1"/>
        <end position="11"/>
    </location>
</feature>
<evidence type="ECO:0000256" key="1">
    <source>
        <dbReference type="SAM" id="MobiDB-lite"/>
    </source>
</evidence>
<feature type="region of interest" description="Disordered" evidence="1">
    <location>
        <begin position="1"/>
        <end position="32"/>
    </location>
</feature>
<accession>A0A7W5B2J2</accession>
<comment type="caution">
    <text evidence="2">The sequence shown here is derived from an EMBL/GenBank/DDBJ whole genome shotgun (WGS) entry which is preliminary data.</text>
</comment>
<evidence type="ECO:0000313" key="3">
    <source>
        <dbReference type="Proteomes" id="UP000570361"/>
    </source>
</evidence>
<name>A0A7W5B2J2_9BACL</name>
<gene>
    <name evidence="2" type="ORF">FHS18_005341</name>
</gene>
<dbReference type="AlphaFoldDB" id="A0A7W5B2J2"/>
<dbReference type="EMBL" id="JACHXK010000017">
    <property type="protein sequence ID" value="MBB3113238.1"/>
    <property type="molecule type" value="Genomic_DNA"/>
</dbReference>
<protein>
    <submittedName>
        <fullName evidence="2">Uncharacterized protein</fullName>
    </submittedName>
</protein>
<dbReference type="Proteomes" id="UP000570361">
    <property type="component" value="Unassembled WGS sequence"/>
</dbReference>
<reference evidence="2 3" key="1">
    <citation type="submission" date="2020-08" db="EMBL/GenBank/DDBJ databases">
        <title>Genomic Encyclopedia of Type Strains, Phase III (KMG-III): the genomes of soil and plant-associated and newly described type strains.</title>
        <authorList>
            <person name="Whitman W."/>
        </authorList>
    </citation>
    <scope>NUCLEOTIDE SEQUENCE [LARGE SCALE GENOMIC DNA]</scope>
    <source>
        <strain evidence="2 3">CECT 5862</strain>
    </source>
</reference>
<sequence>MSTKAKPDKNNPKHSPSRSNNPNDQGKNPAQQ</sequence>
<organism evidence="2 3">
    <name type="scientific">Paenibacillus phyllosphaerae</name>
    <dbReference type="NCBI Taxonomy" id="274593"/>
    <lineage>
        <taxon>Bacteria</taxon>
        <taxon>Bacillati</taxon>
        <taxon>Bacillota</taxon>
        <taxon>Bacilli</taxon>
        <taxon>Bacillales</taxon>
        <taxon>Paenibacillaceae</taxon>
        <taxon>Paenibacillus</taxon>
    </lineage>
</organism>